<dbReference type="AlphaFoldDB" id="K3WHA7"/>
<keyword evidence="3" id="KW-1185">Reference proteome</keyword>
<feature type="compositionally biased region" description="Basic and acidic residues" evidence="1">
    <location>
        <begin position="141"/>
        <end position="152"/>
    </location>
</feature>
<feature type="region of interest" description="Disordered" evidence="1">
    <location>
        <begin position="26"/>
        <end position="159"/>
    </location>
</feature>
<dbReference type="Proteomes" id="UP000019132">
    <property type="component" value="Unassembled WGS sequence"/>
</dbReference>
<protein>
    <submittedName>
        <fullName evidence="2">Uncharacterized protein</fullName>
    </submittedName>
</protein>
<reference evidence="3" key="2">
    <citation type="submission" date="2010-04" db="EMBL/GenBank/DDBJ databases">
        <authorList>
            <person name="Buell R."/>
            <person name="Hamilton J."/>
            <person name="Hostetler J."/>
        </authorList>
    </citation>
    <scope>NUCLEOTIDE SEQUENCE [LARGE SCALE GENOMIC DNA]</scope>
    <source>
        <strain evidence="3">DAOM:BR144</strain>
    </source>
</reference>
<proteinExistence type="predicted"/>
<accession>K3WHA7</accession>
<feature type="compositionally biased region" description="Polar residues" evidence="1">
    <location>
        <begin position="60"/>
        <end position="134"/>
    </location>
</feature>
<organism evidence="2 3">
    <name type="scientific">Globisporangium ultimum (strain ATCC 200006 / CBS 805.95 / DAOM BR144)</name>
    <name type="common">Pythium ultimum</name>
    <dbReference type="NCBI Taxonomy" id="431595"/>
    <lineage>
        <taxon>Eukaryota</taxon>
        <taxon>Sar</taxon>
        <taxon>Stramenopiles</taxon>
        <taxon>Oomycota</taxon>
        <taxon>Peronosporomycetes</taxon>
        <taxon>Pythiales</taxon>
        <taxon>Pythiaceae</taxon>
        <taxon>Globisporangium</taxon>
    </lineage>
</organism>
<evidence type="ECO:0000313" key="2">
    <source>
        <dbReference type="EnsemblProtists" id="PYU1_T004349"/>
    </source>
</evidence>
<evidence type="ECO:0000313" key="3">
    <source>
        <dbReference type="Proteomes" id="UP000019132"/>
    </source>
</evidence>
<dbReference type="EnsemblProtists" id="PYU1_T004349">
    <property type="protein sequence ID" value="PYU1_T004349"/>
    <property type="gene ID" value="PYU1_G004339"/>
</dbReference>
<dbReference type="InParanoid" id="K3WHA7"/>
<dbReference type="EMBL" id="GL376567">
    <property type="status" value="NOT_ANNOTATED_CDS"/>
    <property type="molecule type" value="Genomic_DNA"/>
</dbReference>
<name>K3WHA7_GLOUD</name>
<reference evidence="2" key="3">
    <citation type="submission" date="2015-02" db="UniProtKB">
        <authorList>
            <consortium name="EnsemblProtists"/>
        </authorList>
    </citation>
    <scope>IDENTIFICATION</scope>
    <source>
        <strain evidence="2">DAOM BR144</strain>
    </source>
</reference>
<reference evidence="3" key="1">
    <citation type="journal article" date="2010" name="Genome Biol.">
        <title>Genome sequence of the necrotrophic plant pathogen Pythium ultimum reveals original pathogenicity mechanisms and effector repertoire.</title>
        <authorList>
            <person name="Levesque C.A."/>
            <person name="Brouwer H."/>
            <person name="Cano L."/>
            <person name="Hamilton J.P."/>
            <person name="Holt C."/>
            <person name="Huitema E."/>
            <person name="Raffaele S."/>
            <person name="Robideau G.P."/>
            <person name="Thines M."/>
            <person name="Win J."/>
            <person name="Zerillo M.M."/>
            <person name="Beakes G.W."/>
            <person name="Boore J.L."/>
            <person name="Busam D."/>
            <person name="Dumas B."/>
            <person name="Ferriera S."/>
            <person name="Fuerstenberg S.I."/>
            <person name="Gachon C.M."/>
            <person name="Gaulin E."/>
            <person name="Govers F."/>
            <person name="Grenville-Briggs L."/>
            <person name="Horner N."/>
            <person name="Hostetler J."/>
            <person name="Jiang R.H."/>
            <person name="Johnson J."/>
            <person name="Krajaejun T."/>
            <person name="Lin H."/>
            <person name="Meijer H.J."/>
            <person name="Moore B."/>
            <person name="Morris P."/>
            <person name="Phuntmart V."/>
            <person name="Puiu D."/>
            <person name="Shetty J."/>
            <person name="Stajich J.E."/>
            <person name="Tripathy S."/>
            <person name="Wawra S."/>
            <person name="van West P."/>
            <person name="Whitty B.R."/>
            <person name="Coutinho P.M."/>
            <person name="Henrissat B."/>
            <person name="Martin F."/>
            <person name="Thomas P.D."/>
            <person name="Tyler B.M."/>
            <person name="De Vries R.P."/>
            <person name="Kamoun S."/>
            <person name="Yandell M."/>
            <person name="Tisserat N."/>
            <person name="Buell C.R."/>
        </authorList>
    </citation>
    <scope>NUCLEOTIDE SEQUENCE</scope>
    <source>
        <strain evidence="3">DAOM:BR144</strain>
    </source>
</reference>
<dbReference type="VEuPathDB" id="FungiDB:PYU1_G004339"/>
<sequence>MNAAERLNLVNDTTNALKLTRTKLKAAASKKPLLHKPDATSAAQHTDLAQAVPEPAEPTVPSSEVATNDSNGWVDPANNSASRPAVLDNTSATTAAKNSGTTTSTDKTAKRNTNGASTAPITEATVAQKQQIDKTSVVRPEANRSKKADRSKKTAATARRTAEAALAAVLAGEDYSKQAGEHAQAETETESMTVLPDEAFAKAENVAQQDEAAVRKATTLRELKTTAAQTAKTRYQAEAATAHTEALRLAERADKADNGSELPQAERNADKVRIQEIMRTLVVMDQQRVKAETEAEDAKL</sequence>
<dbReference type="HOGENOM" id="CLU_928986_0_0_1"/>
<evidence type="ECO:0000256" key="1">
    <source>
        <dbReference type="SAM" id="MobiDB-lite"/>
    </source>
</evidence>